<dbReference type="GeneID" id="105360514"/>
<dbReference type="AlphaFoldDB" id="A0AAJ6YCT6"/>
<evidence type="ECO:0000256" key="1">
    <source>
        <dbReference type="ARBA" id="ARBA00004123"/>
    </source>
</evidence>
<keyword evidence="5" id="KW-1185">Reference proteome</keyword>
<dbReference type="GO" id="GO:0043565">
    <property type="term" value="F:sequence-specific DNA binding"/>
    <property type="evidence" value="ECO:0007669"/>
    <property type="project" value="TreeGrafter"/>
</dbReference>
<dbReference type="RefSeq" id="XP_011495730.1">
    <property type="nucleotide sequence ID" value="XM_011497428.1"/>
</dbReference>
<dbReference type="Pfam" id="PF04931">
    <property type="entry name" value="DNA_pol_phi"/>
    <property type="match status" value="1"/>
</dbReference>
<sequence length="1238" mass="141977">MGLTLLECFPKLLKDNTSERVDGGLMLLQHLSKEVQENGESKEFNHILNRLVRGLGSNKISSRKGFYCTLTVYLLLNPSTKIDKIISIMDNELKTSASSSKSEFADINNGRILACGSIIRSNILKTSSVDEQKRILECLLHCGKQRSYLRFESVSFLIEFLNQLDNNDSLAPIWMLIEQEICKPVAEQTLDTFYALLIIQDKFPEIISKKILKNCFGSEDIINEESIKDILKILTNLPRIICYKHPIYEVFCEKLIATKFVEEFWLGIDQRFIKPSKTDEYLGVELLNLILKSTTNKSIIPTLLSHNFLKYMLKRFSNNARHKVDDVAIGFKKALSQIVKLLEVKELKAKLQISVLKKLILYPGDLMIEKITGTKVLQMIISNLNADGIKKLANLYREIAANTKFKDKFNSTQEPWTKCERIYAVQLLSVKLMHHPEIISDLEWRVEQLKFLFNLGLCEVSTVSTELAPHFKESFYRALDNKLPKLDDLRTVLTSLISHIDENVFKNSEMKLKVPLNDDGTEAWNKMIKFVKKLEKNSKIYQNINVVFHIMDLHMGLQLFSDPEMAVSSINELHSCFEHLKSQKKLNKKNDTVTENTNEPEWIEVVVDLFLSLLSRKSHLLRSLVGCVFPHICPYLTLTAIHQILSILDVKSTKNPLTSSMDGDESDSELESNADDDDEDDDEDEDEDEDGDGKNVNEDEEKNENSNNRESEEVEEESDSDIEESDVEDEAVTDRLRLAVRQALGDATMQTDTEDIDVDNIDEEEGKRLDESLAAAFKILKENRKSRTKKQEKNAQVLTHFRIRVIDLLENYLETSPSMALALDMLLPLFALLEFTIKDPHQKPLENRVRSCLKKLSAIKKFKSVEDVNEELLTTLLKALIEKGERSASICQEMGDKLAECSIFLVRCSQQTNINNDSFIQIFAENLTAFFKKRDCILPPILFKSLLQLCWVGNWNLVPFLVNFSFDNSIRFYRRRQALEFLKVFYSNIRMIIADEQKDKRRIIESNLYRLAINELQINSKQNTENGKITTNVGKEIRQKYICNLFTLLSTIHVHHIPESWDWTKIGESIANYRSTVTLAKDAKSAYYKLAHRIGAPVIPPNTRNLEKTKLNNGNQECEEEKDASGSNECLDNSESNSLDKLLRNNNKKRKKNNSHNKDRQKLKKEARELRAKLMSEGLESFDFSTCNTPNGICNNSVTNGKLDKTEDQPEIVKNKRANLNTLDVPSKKKKKDIQSGD</sequence>
<dbReference type="GO" id="GO:0003723">
    <property type="term" value="F:RNA binding"/>
    <property type="evidence" value="ECO:0007669"/>
    <property type="project" value="TreeGrafter"/>
</dbReference>
<dbReference type="PANTHER" id="PTHR13213:SF2">
    <property type="entry name" value="MYB-BINDING PROTEIN 1A"/>
    <property type="match status" value="1"/>
</dbReference>
<protein>
    <submittedName>
        <fullName evidence="6">DNA polymerase V</fullName>
    </submittedName>
</protein>
<evidence type="ECO:0000313" key="5">
    <source>
        <dbReference type="Proteomes" id="UP000695007"/>
    </source>
</evidence>
<dbReference type="InterPro" id="IPR016024">
    <property type="entry name" value="ARM-type_fold"/>
</dbReference>
<dbReference type="SUPFAM" id="SSF48371">
    <property type="entry name" value="ARM repeat"/>
    <property type="match status" value="1"/>
</dbReference>
<dbReference type="GO" id="GO:0003714">
    <property type="term" value="F:transcription corepressor activity"/>
    <property type="evidence" value="ECO:0007669"/>
    <property type="project" value="TreeGrafter"/>
</dbReference>
<dbReference type="InterPro" id="IPR007015">
    <property type="entry name" value="DNA_pol_V/MYBBP1A"/>
</dbReference>
<evidence type="ECO:0000256" key="2">
    <source>
        <dbReference type="ARBA" id="ARBA00006809"/>
    </source>
</evidence>
<dbReference type="GO" id="GO:0005730">
    <property type="term" value="C:nucleolus"/>
    <property type="evidence" value="ECO:0007669"/>
    <property type="project" value="InterPro"/>
</dbReference>
<dbReference type="PANTHER" id="PTHR13213">
    <property type="entry name" value="MYB-BINDING PROTEIN 1A FAMILY MEMBER"/>
    <property type="match status" value="1"/>
</dbReference>
<name>A0AAJ6YCT6_9HYME</name>
<feature type="compositionally biased region" description="Basic and acidic residues" evidence="4">
    <location>
        <begin position="692"/>
        <end position="711"/>
    </location>
</feature>
<feature type="region of interest" description="Disordered" evidence="4">
    <location>
        <begin position="1219"/>
        <end position="1238"/>
    </location>
</feature>
<reference evidence="6" key="1">
    <citation type="submission" date="2025-08" db="UniProtKB">
        <authorList>
            <consortium name="RefSeq"/>
        </authorList>
    </citation>
    <scope>IDENTIFICATION</scope>
</reference>
<feature type="region of interest" description="Disordered" evidence="4">
    <location>
        <begin position="654"/>
        <end position="731"/>
    </location>
</feature>
<accession>A0AAJ6YCT6</accession>
<evidence type="ECO:0000256" key="3">
    <source>
        <dbReference type="ARBA" id="ARBA00023242"/>
    </source>
</evidence>
<feature type="region of interest" description="Disordered" evidence="4">
    <location>
        <begin position="1114"/>
        <end position="1164"/>
    </location>
</feature>
<comment type="similarity">
    <text evidence="2">Belongs to the MYBBP1A family.</text>
</comment>
<gene>
    <name evidence="6" type="primary">LOC105360514</name>
</gene>
<proteinExistence type="inferred from homology"/>
<evidence type="ECO:0000313" key="6">
    <source>
        <dbReference type="RefSeq" id="XP_011495730.1"/>
    </source>
</evidence>
<feature type="compositionally biased region" description="Acidic residues" evidence="4">
    <location>
        <begin position="662"/>
        <end position="691"/>
    </location>
</feature>
<dbReference type="KEGG" id="csol:105360514"/>
<dbReference type="Proteomes" id="UP000695007">
    <property type="component" value="Unplaced"/>
</dbReference>
<comment type="subcellular location">
    <subcellularLocation>
        <location evidence="1">Nucleus</location>
    </subcellularLocation>
</comment>
<feature type="compositionally biased region" description="Basic residues" evidence="4">
    <location>
        <begin position="1146"/>
        <end position="1155"/>
    </location>
</feature>
<feature type="compositionally biased region" description="Polar residues" evidence="4">
    <location>
        <begin position="1125"/>
        <end position="1135"/>
    </location>
</feature>
<dbReference type="CTD" id="10514"/>
<organism evidence="5 6">
    <name type="scientific">Ceratosolen solmsi marchali</name>
    <dbReference type="NCBI Taxonomy" id="326594"/>
    <lineage>
        <taxon>Eukaryota</taxon>
        <taxon>Metazoa</taxon>
        <taxon>Ecdysozoa</taxon>
        <taxon>Arthropoda</taxon>
        <taxon>Hexapoda</taxon>
        <taxon>Insecta</taxon>
        <taxon>Pterygota</taxon>
        <taxon>Neoptera</taxon>
        <taxon>Endopterygota</taxon>
        <taxon>Hymenoptera</taxon>
        <taxon>Apocrita</taxon>
        <taxon>Proctotrupomorpha</taxon>
        <taxon>Chalcidoidea</taxon>
        <taxon>Agaonidae</taxon>
        <taxon>Agaoninae</taxon>
        <taxon>Ceratosolen</taxon>
    </lineage>
</organism>
<feature type="compositionally biased region" description="Acidic residues" evidence="4">
    <location>
        <begin position="712"/>
        <end position="731"/>
    </location>
</feature>
<keyword evidence="3" id="KW-0539">Nucleus</keyword>
<evidence type="ECO:0000256" key="4">
    <source>
        <dbReference type="SAM" id="MobiDB-lite"/>
    </source>
</evidence>